<dbReference type="InterPro" id="IPR058852">
    <property type="entry name" value="HTH_77"/>
</dbReference>
<evidence type="ECO:0000313" key="6">
    <source>
        <dbReference type="EMBL" id="GIH87806.1"/>
    </source>
</evidence>
<dbReference type="PANTHER" id="PTHR47691">
    <property type="entry name" value="REGULATOR-RELATED"/>
    <property type="match status" value="1"/>
</dbReference>
<feature type="region of interest" description="Disordered" evidence="4">
    <location>
        <begin position="258"/>
        <end position="290"/>
    </location>
</feature>
<keyword evidence="2 3" id="KW-0238">DNA-binding</keyword>
<comment type="similarity">
    <text evidence="1">Belongs to the AfsR/DnrI/RedD regulatory family.</text>
</comment>
<dbReference type="GO" id="GO:0000160">
    <property type="term" value="P:phosphorelay signal transduction system"/>
    <property type="evidence" value="ECO:0007669"/>
    <property type="project" value="InterPro"/>
</dbReference>
<dbReference type="InterPro" id="IPR003593">
    <property type="entry name" value="AAA+_ATPase"/>
</dbReference>
<dbReference type="Gene3D" id="3.40.50.300">
    <property type="entry name" value="P-loop containing nucleotide triphosphate hydrolases"/>
    <property type="match status" value="1"/>
</dbReference>
<dbReference type="Pfam" id="PF25872">
    <property type="entry name" value="HTH_77"/>
    <property type="match status" value="1"/>
</dbReference>
<dbReference type="SMART" id="SM01043">
    <property type="entry name" value="BTAD"/>
    <property type="match status" value="1"/>
</dbReference>
<dbReference type="SUPFAM" id="SSF46894">
    <property type="entry name" value="C-terminal effector domain of the bipartite response regulators"/>
    <property type="match status" value="1"/>
</dbReference>
<keyword evidence="7" id="KW-1185">Reference proteome</keyword>
<dbReference type="EMBL" id="BOOI01000067">
    <property type="protein sequence ID" value="GIH87806.1"/>
    <property type="molecule type" value="Genomic_DNA"/>
</dbReference>
<proteinExistence type="inferred from homology"/>
<dbReference type="SMART" id="SM00862">
    <property type="entry name" value="Trans_reg_C"/>
    <property type="match status" value="1"/>
</dbReference>
<dbReference type="AlphaFoldDB" id="A0A8J3S3L8"/>
<evidence type="ECO:0000256" key="1">
    <source>
        <dbReference type="ARBA" id="ARBA00005820"/>
    </source>
</evidence>
<feature type="domain" description="OmpR/PhoB-type" evidence="5">
    <location>
        <begin position="1"/>
        <end position="90"/>
    </location>
</feature>
<dbReference type="Proteomes" id="UP000655044">
    <property type="component" value="Unassembled WGS sequence"/>
</dbReference>
<feature type="DNA-binding region" description="OmpR/PhoB-type" evidence="3">
    <location>
        <begin position="1"/>
        <end position="90"/>
    </location>
</feature>
<dbReference type="SUPFAM" id="SSF48452">
    <property type="entry name" value="TPR-like"/>
    <property type="match status" value="1"/>
</dbReference>
<dbReference type="InterPro" id="IPR016032">
    <property type="entry name" value="Sig_transdc_resp-reg_C-effctor"/>
</dbReference>
<dbReference type="Pfam" id="PF03704">
    <property type="entry name" value="BTAD"/>
    <property type="match status" value="1"/>
</dbReference>
<sequence>MEFMILGPLEVRRDGTPIEVTGDRQRALLTGLLLRRGSVVPFEQLVDEIFADRLPRDVRNTLQTCVTRLRRFLGQDGIVLTRSPGYLLDVPEDSVDAGRFTALVSRAGCTADPHGRLGLLEEALGLWRGPALAGFDFARAEAARLEETRLAAREERAATLLALGQPEPAAADLDALAIAHPWRERAVSLLVTALARAGRVPDALAAYTRHRDALRDELGLDPSADLRELHRRVLRGELRPALAAVPDLIPAPVHGSAIPVHGSATPTGGFTPRTTPTRRERRPRPRPGALIGREPELAAVRGALAPGRVVTLVGPGGVGKTRLAQQVADDEDRGDVFWVDLAPLQDATALPHTVAAAVGLEVEPGVAVTDALGEWAGTACGLLVLDNCEHLLPAVPELLDRMPGVIALATSREPLGVTGEHVLDVPPLECHHAVELFRARVPVPGFAAGPGQRERVAEICRVLDGLPLAVELAAARIGSLTVDDLADRLDGRFALLRRTRPVGRHGALETVIGWSYDLLSADEQRVFLRLAAFAGTFDLAAAEAVAGPETADLVTRLADRSMLTRPGHAGVGRYRMLETIRAYALRRMDGEELRRLRHRHATVMAELAERAERGLTGAEEVRWARTLDTWLADMSLAWTWAGEAGEHDLMVRLAAALARYGYWRGRRDVLAWGEATAAAVSGHRRLMVAYGAAAFAAWGDGRLAEAAAFARQGVALAEGTPGARRGDVATSMAALADVALVSGDLATALGAYRAVEEAGGGPSVPAVAVAGQALAHCYAGNEIAALREARRAVALAAESGSPSTMAFARFAEGEALADLDPAAAEASLAVGRALCEETGNRLITGLVLTSTVALRGRHGPVGPALELFRETITHWRRVGNRTLIATALRNLVMLFARTGLDEAAVTLAATLRRASPGVSYGAEADRLARALEAVRARLGGDRHARAERAGAGRSLEEGADHALSVLAAHIALTPHIALAAHVALTPHVALPPHTAGRQEDQCDLGEQQQAFDQPVVIRAADQIRGQRAGVGG</sequence>
<dbReference type="GO" id="GO:0003677">
    <property type="term" value="F:DNA binding"/>
    <property type="evidence" value="ECO:0007669"/>
    <property type="project" value="UniProtKB-UniRule"/>
</dbReference>
<gene>
    <name evidence="6" type="ORF">Pro02_62140</name>
</gene>
<dbReference type="PROSITE" id="PS51755">
    <property type="entry name" value="OMPR_PHOB"/>
    <property type="match status" value="1"/>
</dbReference>
<dbReference type="PANTHER" id="PTHR47691:SF3">
    <property type="entry name" value="HTH-TYPE TRANSCRIPTIONAL REGULATOR RV0890C-RELATED"/>
    <property type="match status" value="1"/>
</dbReference>
<evidence type="ECO:0000256" key="4">
    <source>
        <dbReference type="SAM" id="MobiDB-lite"/>
    </source>
</evidence>
<accession>A0A8J3S3L8</accession>
<comment type="caution">
    <text evidence="6">The sequence shown here is derived from an EMBL/GenBank/DDBJ whole genome shotgun (WGS) entry which is preliminary data.</text>
</comment>
<dbReference type="Gene3D" id="1.25.40.10">
    <property type="entry name" value="Tetratricopeptide repeat domain"/>
    <property type="match status" value="2"/>
</dbReference>
<dbReference type="InterPro" id="IPR036388">
    <property type="entry name" value="WH-like_DNA-bd_sf"/>
</dbReference>
<protein>
    <recommendedName>
        <fullName evidence="5">OmpR/PhoB-type domain-containing protein</fullName>
    </recommendedName>
</protein>
<dbReference type="Gene3D" id="1.10.10.10">
    <property type="entry name" value="Winged helix-like DNA-binding domain superfamily/Winged helix DNA-binding domain"/>
    <property type="match status" value="1"/>
</dbReference>
<dbReference type="InterPro" id="IPR005158">
    <property type="entry name" value="BTAD"/>
</dbReference>
<dbReference type="PRINTS" id="PR00830">
    <property type="entry name" value="ENDOLAPTASE"/>
</dbReference>
<dbReference type="CDD" id="cd15831">
    <property type="entry name" value="BTAD"/>
    <property type="match status" value="1"/>
</dbReference>
<dbReference type="InterPro" id="IPR001867">
    <property type="entry name" value="OmpR/PhoB-type_DNA-bd"/>
</dbReference>
<organism evidence="6 7">
    <name type="scientific">Planobispora rosea</name>
    <dbReference type="NCBI Taxonomy" id="35762"/>
    <lineage>
        <taxon>Bacteria</taxon>
        <taxon>Bacillati</taxon>
        <taxon>Actinomycetota</taxon>
        <taxon>Actinomycetes</taxon>
        <taxon>Streptosporangiales</taxon>
        <taxon>Streptosporangiaceae</taxon>
        <taxon>Planobispora</taxon>
    </lineage>
</organism>
<name>A0A8J3S3L8_PLARO</name>
<feature type="compositionally biased region" description="Low complexity" evidence="4">
    <location>
        <begin position="265"/>
        <end position="275"/>
    </location>
</feature>
<dbReference type="Pfam" id="PF00486">
    <property type="entry name" value="Trans_reg_C"/>
    <property type="match status" value="1"/>
</dbReference>
<dbReference type="InterPro" id="IPR011990">
    <property type="entry name" value="TPR-like_helical_dom_sf"/>
</dbReference>
<evidence type="ECO:0000256" key="3">
    <source>
        <dbReference type="PROSITE-ProRule" id="PRU01091"/>
    </source>
</evidence>
<dbReference type="SUPFAM" id="SSF52540">
    <property type="entry name" value="P-loop containing nucleoside triphosphate hydrolases"/>
    <property type="match status" value="1"/>
</dbReference>
<dbReference type="SMART" id="SM00382">
    <property type="entry name" value="AAA"/>
    <property type="match status" value="1"/>
</dbReference>
<reference evidence="6" key="1">
    <citation type="submission" date="2021-01" db="EMBL/GenBank/DDBJ databases">
        <title>Whole genome shotgun sequence of Planobispora rosea NBRC 15558.</title>
        <authorList>
            <person name="Komaki H."/>
            <person name="Tamura T."/>
        </authorList>
    </citation>
    <scope>NUCLEOTIDE SEQUENCE</scope>
    <source>
        <strain evidence="6">NBRC 15558</strain>
    </source>
</reference>
<evidence type="ECO:0000259" key="5">
    <source>
        <dbReference type="PROSITE" id="PS51755"/>
    </source>
</evidence>
<evidence type="ECO:0000256" key="2">
    <source>
        <dbReference type="ARBA" id="ARBA00023125"/>
    </source>
</evidence>
<dbReference type="GO" id="GO:0006355">
    <property type="term" value="P:regulation of DNA-templated transcription"/>
    <property type="evidence" value="ECO:0007669"/>
    <property type="project" value="InterPro"/>
</dbReference>
<dbReference type="InterPro" id="IPR027417">
    <property type="entry name" value="P-loop_NTPase"/>
</dbReference>
<evidence type="ECO:0000313" key="7">
    <source>
        <dbReference type="Proteomes" id="UP000655044"/>
    </source>
</evidence>